<evidence type="ECO:0000256" key="1">
    <source>
        <dbReference type="ARBA" id="ARBA00001924"/>
    </source>
</evidence>
<proteinExistence type="predicted"/>
<feature type="domain" description="Moybdenum cofactor oxidoreductase dimerisation" evidence="6">
    <location>
        <begin position="234"/>
        <end position="347"/>
    </location>
</feature>
<dbReference type="CDD" id="cd02110">
    <property type="entry name" value="SO_family_Moco_dimer"/>
    <property type="match status" value="1"/>
</dbReference>
<dbReference type="GO" id="GO:0008482">
    <property type="term" value="F:sulfite oxidase activity"/>
    <property type="evidence" value="ECO:0007669"/>
    <property type="project" value="TreeGrafter"/>
</dbReference>
<dbReference type="EMBL" id="CP130319">
    <property type="protein sequence ID" value="WNR46810.1"/>
    <property type="molecule type" value="Genomic_DNA"/>
</dbReference>
<dbReference type="InterPro" id="IPR008335">
    <property type="entry name" value="Mopterin_OxRdtase_euk"/>
</dbReference>
<dbReference type="Pfam" id="PF03404">
    <property type="entry name" value="Mo-co_dimer"/>
    <property type="match status" value="1"/>
</dbReference>
<evidence type="ECO:0000256" key="4">
    <source>
        <dbReference type="ARBA" id="ARBA00023002"/>
    </source>
</evidence>
<dbReference type="InterPro" id="IPR000572">
    <property type="entry name" value="OxRdtase_Mopterin-bd_dom"/>
</dbReference>
<dbReference type="InterPro" id="IPR005066">
    <property type="entry name" value="MoCF_OxRdtse_dimer"/>
</dbReference>
<keyword evidence="4" id="KW-0560">Oxidoreductase</keyword>
<dbReference type="GO" id="GO:0043546">
    <property type="term" value="F:molybdopterin cofactor binding"/>
    <property type="evidence" value="ECO:0007669"/>
    <property type="project" value="TreeGrafter"/>
</dbReference>
<keyword evidence="3" id="KW-0479">Metal-binding</keyword>
<evidence type="ECO:0000256" key="2">
    <source>
        <dbReference type="ARBA" id="ARBA00022505"/>
    </source>
</evidence>
<evidence type="ECO:0000256" key="3">
    <source>
        <dbReference type="ARBA" id="ARBA00022723"/>
    </source>
</evidence>
<dbReference type="Pfam" id="PF00174">
    <property type="entry name" value="Oxidored_molyb"/>
    <property type="match status" value="1"/>
</dbReference>
<keyword evidence="8" id="KW-1185">Reference proteome</keyword>
<evidence type="ECO:0000313" key="7">
    <source>
        <dbReference type="EMBL" id="WNR46810.1"/>
    </source>
</evidence>
<evidence type="ECO:0000313" key="8">
    <source>
        <dbReference type="Proteomes" id="UP001304650"/>
    </source>
</evidence>
<dbReference type="PANTHER" id="PTHR19372:SF7">
    <property type="entry name" value="SULFITE OXIDASE, MITOCHONDRIAL"/>
    <property type="match status" value="1"/>
</dbReference>
<dbReference type="PRINTS" id="PR00407">
    <property type="entry name" value="EUMOPTERIN"/>
</dbReference>
<sequence>MNLYDPKRIPRSIIPENQEFPMLSLSSWVTPENKYYIRNHFPYPALPLNDWALKIEGLVQKPILLNYQALCQFPQIILPVTMECSGNKRAYFQPKARGVQWEQGAVSHALWTGVPLRTLLQVAGIMPNVREVIFEGMDTGERIDLPGTFRFARSLPVEKAMHPDTLIALCMNGKPISYKHGHPARLIVPNWYGMASVKWLYRIVATDQVFKGPFQNIDYVVYRSKKDSQRRPVTLMKVNSVISQPTDQTVLRRGKHFITGTAWSGQGSVKMVEISLDHGGTWNLVTWLDSEEKYSWRRWGWDWNVPVPGTYLIMVKATDDKGNIQPLQAEWNVMGYENNSISQIQVYIE</sequence>
<evidence type="ECO:0000259" key="6">
    <source>
        <dbReference type="Pfam" id="PF03404"/>
    </source>
</evidence>
<dbReference type="InterPro" id="IPR036374">
    <property type="entry name" value="OxRdtase_Mopterin-bd_sf"/>
</dbReference>
<dbReference type="AlphaFoldDB" id="A0AA96LYE4"/>
<keyword evidence="2" id="KW-0500">Molybdenum</keyword>
<dbReference type="SUPFAM" id="SSF56524">
    <property type="entry name" value="Oxidoreductase molybdopterin-binding domain"/>
    <property type="match status" value="1"/>
</dbReference>
<feature type="domain" description="Oxidoreductase molybdopterin-binding" evidence="5">
    <location>
        <begin position="40"/>
        <end position="212"/>
    </location>
</feature>
<dbReference type="Proteomes" id="UP001304650">
    <property type="component" value="Chromosome"/>
</dbReference>
<dbReference type="InterPro" id="IPR014756">
    <property type="entry name" value="Ig_E-set"/>
</dbReference>
<dbReference type="SUPFAM" id="SSF81296">
    <property type="entry name" value="E set domains"/>
    <property type="match status" value="1"/>
</dbReference>
<dbReference type="RefSeq" id="WP_314805193.1">
    <property type="nucleotide sequence ID" value="NZ_CP130319.1"/>
</dbReference>
<dbReference type="GO" id="GO:0030151">
    <property type="term" value="F:molybdenum ion binding"/>
    <property type="evidence" value="ECO:0007669"/>
    <property type="project" value="InterPro"/>
</dbReference>
<gene>
    <name evidence="7" type="ORF">MJB10_12175</name>
</gene>
<organism evidence="7 8">
    <name type="scientific">Paenibacillus roseopurpureus</name>
    <dbReference type="NCBI Taxonomy" id="2918901"/>
    <lineage>
        <taxon>Bacteria</taxon>
        <taxon>Bacillati</taxon>
        <taxon>Bacillota</taxon>
        <taxon>Bacilli</taxon>
        <taxon>Bacillales</taxon>
        <taxon>Paenibacillaceae</taxon>
        <taxon>Paenibacillus</taxon>
    </lineage>
</organism>
<accession>A0AA96LYE4</accession>
<dbReference type="GO" id="GO:0020037">
    <property type="term" value="F:heme binding"/>
    <property type="evidence" value="ECO:0007669"/>
    <property type="project" value="TreeGrafter"/>
</dbReference>
<reference evidence="7" key="1">
    <citation type="submission" date="2022-02" db="EMBL/GenBank/DDBJ databases">
        <title>Paenibacillus sp. MBLB1832 Whole Genome Shotgun Sequencing.</title>
        <authorList>
            <person name="Hwang C.Y."/>
            <person name="Cho E.-S."/>
            <person name="Seo M.-J."/>
        </authorList>
    </citation>
    <scope>NUCLEOTIDE SEQUENCE</scope>
    <source>
        <strain evidence="7">MBLB1832</strain>
    </source>
</reference>
<dbReference type="PANTHER" id="PTHR19372">
    <property type="entry name" value="SULFITE REDUCTASE"/>
    <property type="match status" value="1"/>
</dbReference>
<comment type="cofactor">
    <cofactor evidence="1">
        <name>Mo-molybdopterin</name>
        <dbReference type="ChEBI" id="CHEBI:71302"/>
    </cofactor>
</comment>
<dbReference type="Gene3D" id="2.60.40.650">
    <property type="match status" value="1"/>
</dbReference>
<name>A0AA96LYE4_9BACL</name>
<dbReference type="Gene3D" id="3.90.420.10">
    <property type="entry name" value="Oxidoreductase, molybdopterin-binding domain"/>
    <property type="match status" value="1"/>
</dbReference>
<dbReference type="GO" id="GO:0006790">
    <property type="term" value="P:sulfur compound metabolic process"/>
    <property type="evidence" value="ECO:0007669"/>
    <property type="project" value="TreeGrafter"/>
</dbReference>
<protein>
    <submittedName>
        <fullName evidence="7">Sulfite oxidase</fullName>
    </submittedName>
</protein>
<evidence type="ECO:0000259" key="5">
    <source>
        <dbReference type="Pfam" id="PF00174"/>
    </source>
</evidence>
<dbReference type="KEGG" id="proo:MJB10_12175"/>